<feature type="region of interest" description="Disordered" evidence="2">
    <location>
        <begin position="169"/>
        <end position="192"/>
    </location>
</feature>
<proteinExistence type="predicted"/>
<keyword evidence="6" id="KW-1185">Reference proteome</keyword>
<dbReference type="EMBL" id="CAJNOQ010015047">
    <property type="protein sequence ID" value="CAF1353905.1"/>
    <property type="molecule type" value="Genomic_DNA"/>
</dbReference>
<feature type="region of interest" description="Disordered" evidence="2">
    <location>
        <begin position="241"/>
        <end position="280"/>
    </location>
</feature>
<dbReference type="Proteomes" id="UP000663829">
    <property type="component" value="Unassembled WGS sequence"/>
</dbReference>
<gene>
    <name evidence="4" type="ORF">GPM918_LOCUS31050</name>
    <name evidence="5" type="ORF">SRO942_LOCUS31686</name>
</gene>
<keyword evidence="1" id="KW-0106">Calcium</keyword>
<protein>
    <recommendedName>
        <fullName evidence="3">EF-hand domain-containing protein</fullName>
    </recommendedName>
</protein>
<dbReference type="PROSITE" id="PS00018">
    <property type="entry name" value="EF_HAND_1"/>
    <property type="match status" value="1"/>
</dbReference>
<dbReference type="EMBL" id="CAJOBC010065979">
    <property type="protein sequence ID" value="CAF4226329.1"/>
    <property type="molecule type" value="Genomic_DNA"/>
</dbReference>
<feature type="compositionally biased region" description="Polar residues" evidence="2">
    <location>
        <begin position="173"/>
        <end position="192"/>
    </location>
</feature>
<evidence type="ECO:0000256" key="1">
    <source>
        <dbReference type="ARBA" id="ARBA00022837"/>
    </source>
</evidence>
<dbReference type="Proteomes" id="UP000681722">
    <property type="component" value="Unassembled WGS sequence"/>
</dbReference>
<evidence type="ECO:0000313" key="5">
    <source>
        <dbReference type="EMBL" id="CAF4226329.1"/>
    </source>
</evidence>
<feature type="non-terminal residue" evidence="4">
    <location>
        <position position="489"/>
    </location>
</feature>
<dbReference type="PROSITE" id="PS50222">
    <property type="entry name" value="EF_HAND_2"/>
    <property type="match status" value="1"/>
</dbReference>
<dbReference type="InterPro" id="IPR011992">
    <property type="entry name" value="EF-hand-dom_pair"/>
</dbReference>
<feature type="domain" description="EF-hand" evidence="3">
    <location>
        <begin position="1"/>
        <end position="32"/>
    </location>
</feature>
<dbReference type="GO" id="GO:0005509">
    <property type="term" value="F:calcium ion binding"/>
    <property type="evidence" value="ECO:0007669"/>
    <property type="project" value="InterPro"/>
</dbReference>
<evidence type="ECO:0000256" key="2">
    <source>
        <dbReference type="SAM" id="MobiDB-lite"/>
    </source>
</evidence>
<sequence>MADAVFQSADTNRDNRLDLNEFRNLVSQNLTGGAQFGGSSGGGAQFGGSAGGGAQFGGSSGGGGSSYGYGGEIGGAGGYGSSSFQSNSYESSSGYGGDVSGQFGGQAAFGQGGYGQGSGNGYGISGDLSGGGIGSSSFDSSTFSSTGIGGLDTTGQSFGGAGGIGGATFGQTDYSQTGGTTSFESSSQNTSVQHYATDAKGLFQDPNPQIIKRQAPGGAITYKQNIMVRFLQPPAIPPPGPLIIKEVRPPQPPAPPPLVVRQRAPAPPQPPPLILRERPPQIPASVGSQTVIRKLPALPVPPRSVIIERLPAPPPKPRDIIIERWIPYGAMEKRKTIVQRATAAQQYKAPRNIIYIYENVQARVVRQFQRLGVTPENPQSYIQRYGAQLKDAQTLLQEARAAGVVEDISPPGVGAGGAFSQSSSSFGTEFSSGGARGGFSASGAEFGGQSGYAGLSGEFGGAGGAAGFGGAGGLSASTYEQSASSYGTQ</sequence>
<dbReference type="AlphaFoldDB" id="A0A815HMX4"/>
<dbReference type="SUPFAM" id="SSF47473">
    <property type="entry name" value="EF-hand"/>
    <property type="match status" value="1"/>
</dbReference>
<reference evidence="4" key="1">
    <citation type="submission" date="2021-02" db="EMBL/GenBank/DDBJ databases">
        <authorList>
            <person name="Nowell W R."/>
        </authorList>
    </citation>
    <scope>NUCLEOTIDE SEQUENCE</scope>
</reference>
<dbReference type="InterPro" id="IPR002048">
    <property type="entry name" value="EF_hand_dom"/>
</dbReference>
<name>A0A815HMX4_9BILA</name>
<evidence type="ECO:0000313" key="4">
    <source>
        <dbReference type="EMBL" id="CAF1353905.1"/>
    </source>
</evidence>
<dbReference type="InterPro" id="IPR018247">
    <property type="entry name" value="EF_Hand_1_Ca_BS"/>
</dbReference>
<evidence type="ECO:0000259" key="3">
    <source>
        <dbReference type="PROSITE" id="PS50222"/>
    </source>
</evidence>
<accession>A0A815HMX4</accession>
<evidence type="ECO:0000313" key="6">
    <source>
        <dbReference type="Proteomes" id="UP000663829"/>
    </source>
</evidence>
<comment type="caution">
    <text evidence="4">The sequence shown here is derived from an EMBL/GenBank/DDBJ whole genome shotgun (WGS) entry which is preliminary data.</text>
</comment>
<dbReference type="OrthoDB" id="10044871at2759"/>
<organism evidence="4 6">
    <name type="scientific">Didymodactylos carnosus</name>
    <dbReference type="NCBI Taxonomy" id="1234261"/>
    <lineage>
        <taxon>Eukaryota</taxon>
        <taxon>Metazoa</taxon>
        <taxon>Spiralia</taxon>
        <taxon>Gnathifera</taxon>
        <taxon>Rotifera</taxon>
        <taxon>Eurotatoria</taxon>
        <taxon>Bdelloidea</taxon>
        <taxon>Philodinida</taxon>
        <taxon>Philodinidae</taxon>
        <taxon>Didymodactylos</taxon>
    </lineage>
</organism>
<feature type="compositionally biased region" description="Pro residues" evidence="2">
    <location>
        <begin position="249"/>
        <end position="258"/>
    </location>
</feature>